<name>H2YXB1_CIOSA</name>
<dbReference type="InParanoid" id="H2YXB1"/>
<feature type="region of interest" description="Disordered" evidence="1">
    <location>
        <begin position="107"/>
        <end position="146"/>
    </location>
</feature>
<dbReference type="GeneTree" id="ENSGT00530000068106"/>
<keyword evidence="3" id="KW-1185">Reference proteome</keyword>
<dbReference type="Proteomes" id="UP000007875">
    <property type="component" value="Unassembled WGS sequence"/>
</dbReference>
<dbReference type="HOGENOM" id="CLU_1776820_0_0_1"/>
<sequence length="146" mass="15820">MKSRPRLHAQVRSPESTNKDSRMNSAPTQSNSDTAHRKLRNGEGPSSSAPGYLSPIPCSTCSPSVQYAELSLAADEEEEISYAKLLLNDEEDYYKHLIDNNHGIALKPTSPTVSVQSSQKNSSSLKRTSDVDSGLAEEGVLSPSQE</sequence>
<feature type="compositionally biased region" description="Polar residues" evidence="1">
    <location>
        <begin position="23"/>
        <end position="33"/>
    </location>
</feature>
<feature type="region of interest" description="Disordered" evidence="1">
    <location>
        <begin position="1"/>
        <end position="55"/>
    </location>
</feature>
<protein>
    <submittedName>
        <fullName evidence="2">Uncharacterized protein</fullName>
    </submittedName>
</protein>
<evidence type="ECO:0000313" key="2">
    <source>
        <dbReference type="Ensembl" id="ENSCSAVP00000009972.1"/>
    </source>
</evidence>
<reference evidence="2" key="3">
    <citation type="submission" date="2025-09" db="UniProtKB">
        <authorList>
            <consortium name="Ensembl"/>
        </authorList>
    </citation>
    <scope>IDENTIFICATION</scope>
</reference>
<proteinExistence type="predicted"/>
<organism evidence="2 3">
    <name type="scientific">Ciona savignyi</name>
    <name type="common">Pacific transparent sea squirt</name>
    <dbReference type="NCBI Taxonomy" id="51511"/>
    <lineage>
        <taxon>Eukaryota</taxon>
        <taxon>Metazoa</taxon>
        <taxon>Chordata</taxon>
        <taxon>Tunicata</taxon>
        <taxon>Ascidiacea</taxon>
        <taxon>Phlebobranchia</taxon>
        <taxon>Cionidae</taxon>
        <taxon>Ciona</taxon>
    </lineage>
</organism>
<evidence type="ECO:0000256" key="1">
    <source>
        <dbReference type="SAM" id="MobiDB-lite"/>
    </source>
</evidence>
<accession>H2YXB1</accession>
<dbReference type="Ensembl" id="ENSCSAVT00000010093.1">
    <property type="protein sequence ID" value="ENSCSAVP00000009972.1"/>
    <property type="gene ID" value="ENSCSAVG00000005872.1"/>
</dbReference>
<reference evidence="2" key="2">
    <citation type="submission" date="2025-08" db="UniProtKB">
        <authorList>
            <consortium name="Ensembl"/>
        </authorList>
    </citation>
    <scope>IDENTIFICATION</scope>
</reference>
<evidence type="ECO:0000313" key="3">
    <source>
        <dbReference type="Proteomes" id="UP000007875"/>
    </source>
</evidence>
<reference evidence="3" key="1">
    <citation type="submission" date="2003-08" db="EMBL/GenBank/DDBJ databases">
        <authorList>
            <person name="Birren B."/>
            <person name="Nusbaum C."/>
            <person name="Abebe A."/>
            <person name="Abouelleil A."/>
            <person name="Adekoya E."/>
            <person name="Ait-zahra M."/>
            <person name="Allen N."/>
            <person name="Allen T."/>
            <person name="An P."/>
            <person name="Anderson M."/>
            <person name="Anderson S."/>
            <person name="Arachchi H."/>
            <person name="Armbruster J."/>
            <person name="Bachantsang P."/>
            <person name="Baldwin J."/>
            <person name="Barry A."/>
            <person name="Bayul T."/>
            <person name="Blitshsteyn B."/>
            <person name="Bloom T."/>
            <person name="Blye J."/>
            <person name="Boguslavskiy L."/>
            <person name="Borowsky M."/>
            <person name="Boukhgalter B."/>
            <person name="Brunache A."/>
            <person name="Butler J."/>
            <person name="Calixte N."/>
            <person name="Calvo S."/>
            <person name="Camarata J."/>
            <person name="Campo K."/>
            <person name="Chang J."/>
            <person name="Cheshatsang Y."/>
            <person name="Citroen M."/>
            <person name="Collymore A."/>
            <person name="Considine T."/>
            <person name="Cook A."/>
            <person name="Cooke P."/>
            <person name="Corum B."/>
            <person name="Cuomo C."/>
            <person name="David R."/>
            <person name="Dawoe T."/>
            <person name="Degray S."/>
            <person name="Dodge S."/>
            <person name="Dooley K."/>
            <person name="Dorje P."/>
            <person name="Dorjee K."/>
            <person name="Dorris L."/>
            <person name="Duffey N."/>
            <person name="Dupes A."/>
            <person name="Elkins T."/>
            <person name="Engels R."/>
            <person name="Erickson J."/>
            <person name="Farina A."/>
            <person name="Faro S."/>
            <person name="Ferreira P."/>
            <person name="Fischer H."/>
            <person name="Fitzgerald M."/>
            <person name="Foley K."/>
            <person name="Gage D."/>
            <person name="Galagan J."/>
            <person name="Gearin G."/>
            <person name="Gnerre S."/>
            <person name="Gnirke A."/>
            <person name="Goyette A."/>
            <person name="Graham J."/>
            <person name="Grandbois E."/>
            <person name="Gyaltsen K."/>
            <person name="Hafez N."/>
            <person name="Hagopian D."/>
            <person name="Hagos B."/>
            <person name="Hall J."/>
            <person name="Hatcher B."/>
            <person name="Heller A."/>
            <person name="Higgins H."/>
            <person name="Honan T."/>
            <person name="Horn A."/>
            <person name="Houde N."/>
            <person name="Hughes L."/>
            <person name="Hulme W."/>
            <person name="Husby E."/>
            <person name="Iliev I."/>
            <person name="Jaffe D."/>
            <person name="Jones C."/>
            <person name="Kamal M."/>
            <person name="Kamat A."/>
            <person name="Kamvysselis M."/>
            <person name="Karlsson E."/>
            <person name="Kells C."/>
            <person name="Kieu A."/>
            <person name="Kisner P."/>
            <person name="Kodira C."/>
            <person name="Kulbokas E."/>
            <person name="Labutti K."/>
            <person name="Lama D."/>
            <person name="Landers T."/>
            <person name="Leger J."/>
            <person name="Levine S."/>
            <person name="Lewis D."/>
            <person name="Lewis T."/>
            <person name="Lindblad-toh K."/>
            <person name="Liu X."/>
            <person name="Lokyitsang T."/>
            <person name="Lokyitsang Y."/>
            <person name="Lucien O."/>
            <person name="Lui A."/>
            <person name="Ma L.J."/>
            <person name="Mabbitt R."/>
            <person name="Macdonald J."/>
            <person name="Maclean C."/>
            <person name="Major J."/>
            <person name="Manning J."/>
            <person name="Marabella R."/>
            <person name="Maru K."/>
            <person name="Matthews C."/>
            <person name="Mauceli E."/>
            <person name="Mccarthy M."/>
            <person name="Mcdonough S."/>
            <person name="Mcghee T."/>
            <person name="Meldrim J."/>
            <person name="Meneus L."/>
            <person name="Mesirov J."/>
            <person name="Mihalev A."/>
            <person name="Mihova T."/>
            <person name="Mikkelsen T."/>
            <person name="Mlenga V."/>
            <person name="Moru K."/>
            <person name="Mozes J."/>
            <person name="Mulrain L."/>
            <person name="Munson G."/>
            <person name="Naylor J."/>
            <person name="Newes C."/>
            <person name="Nguyen C."/>
            <person name="Nguyen N."/>
            <person name="Nguyen T."/>
            <person name="Nicol R."/>
            <person name="Nielsen C."/>
            <person name="Nizzari M."/>
            <person name="Norbu C."/>
            <person name="Norbu N."/>
            <person name="O'donnell P."/>
            <person name="Okoawo O."/>
            <person name="O'leary S."/>
            <person name="Omotosho B."/>
            <person name="O'neill K."/>
            <person name="Osman S."/>
            <person name="Parker S."/>
            <person name="Perrin D."/>
            <person name="Phunkhang P."/>
            <person name="Piqani B."/>
            <person name="Purcell S."/>
            <person name="Rachupka T."/>
            <person name="Ramasamy U."/>
            <person name="Rameau R."/>
            <person name="Ray V."/>
            <person name="Raymond C."/>
            <person name="Retta R."/>
            <person name="Richardson S."/>
            <person name="Rise C."/>
            <person name="Rodriguez J."/>
            <person name="Rogers J."/>
            <person name="Rogov P."/>
            <person name="Rutman M."/>
            <person name="Schupbach R."/>
            <person name="Seaman C."/>
            <person name="Settipalli S."/>
            <person name="Sharpe T."/>
            <person name="Sheridan J."/>
            <person name="Sherpa N."/>
            <person name="Shi J."/>
            <person name="Smirnov S."/>
            <person name="Smith C."/>
            <person name="Sougnez C."/>
            <person name="Spencer B."/>
            <person name="Stalker J."/>
            <person name="Stange-thomann N."/>
            <person name="Stavropoulos S."/>
            <person name="Stetson K."/>
            <person name="Stone C."/>
            <person name="Stone S."/>
            <person name="Stubbs M."/>
            <person name="Talamas J."/>
            <person name="Tchuinga P."/>
            <person name="Tenzing P."/>
            <person name="Tesfaye S."/>
            <person name="Theodore J."/>
            <person name="Thoulutsang Y."/>
            <person name="Topham K."/>
            <person name="Towey S."/>
            <person name="Tsamla T."/>
            <person name="Tsomo N."/>
            <person name="Vallee D."/>
            <person name="Vassiliev H."/>
            <person name="Venkataraman V."/>
            <person name="Vinson J."/>
            <person name="Vo A."/>
            <person name="Wade C."/>
            <person name="Wang S."/>
            <person name="Wangchuk T."/>
            <person name="Wangdi T."/>
            <person name="Whittaker C."/>
            <person name="Wilkinson J."/>
            <person name="Wu Y."/>
            <person name="Wyman D."/>
            <person name="Yadav S."/>
            <person name="Yang S."/>
            <person name="Yang X."/>
            <person name="Yeager S."/>
            <person name="Yee E."/>
            <person name="Young G."/>
            <person name="Zainoun J."/>
            <person name="Zembeck L."/>
            <person name="Zimmer A."/>
            <person name="Zody M."/>
            <person name="Lander E."/>
        </authorList>
    </citation>
    <scope>NUCLEOTIDE SEQUENCE [LARGE SCALE GENOMIC DNA]</scope>
</reference>
<feature type="compositionally biased region" description="Low complexity" evidence="1">
    <location>
        <begin position="112"/>
        <end position="126"/>
    </location>
</feature>
<dbReference type="AlphaFoldDB" id="H2YXB1"/>